<dbReference type="CDD" id="cd06170">
    <property type="entry name" value="LuxR_C_like"/>
    <property type="match status" value="1"/>
</dbReference>
<dbReference type="Proteomes" id="UP001597024">
    <property type="component" value="Unassembled WGS sequence"/>
</dbReference>
<dbReference type="PANTHER" id="PTHR44688:SF16">
    <property type="entry name" value="DNA-BINDING TRANSCRIPTIONAL ACTIVATOR DEVR_DOSR"/>
    <property type="match status" value="1"/>
</dbReference>
<keyword evidence="1" id="KW-0805">Transcription regulation</keyword>
<accession>A0ABW3DVX9</accession>
<gene>
    <name evidence="5" type="ORF">ACFQ08_25935</name>
</gene>
<dbReference type="SMART" id="SM00421">
    <property type="entry name" value="HTH_LUXR"/>
    <property type="match status" value="1"/>
</dbReference>
<dbReference type="PROSITE" id="PS50043">
    <property type="entry name" value="HTH_LUXR_2"/>
    <property type="match status" value="1"/>
</dbReference>
<dbReference type="SUPFAM" id="SSF46894">
    <property type="entry name" value="C-terminal effector domain of the bipartite response regulators"/>
    <property type="match status" value="1"/>
</dbReference>
<sequence length="69" mass="7414">AITGRPNPLSPREAEVLRRAGEGADLAEIAAELFLSKGTVRNYLGAVVTKLDARNRLDAVRIAAENGWI</sequence>
<keyword evidence="6" id="KW-1185">Reference proteome</keyword>
<proteinExistence type="predicted"/>
<evidence type="ECO:0000313" key="5">
    <source>
        <dbReference type="EMBL" id="MFD0887996.1"/>
    </source>
</evidence>
<feature type="non-terminal residue" evidence="5">
    <location>
        <position position="1"/>
    </location>
</feature>
<dbReference type="Pfam" id="PF00196">
    <property type="entry name" value="GerE"/>
    <property type="match status" value="1"/>
</dbReference>
<comment type="caution">
    <text evidence="5">The sequence shown here is derived from an EMBL/GenBank/DDBJ whole genome shotgun (WGS) entry which is preliminary data.</text>
</comment>
<dbReference type="PRINTS" id="PR00038">
    <property type="entry name" value="HTHLUXR"/>
</dbReference>
<evidence type="ECO:0000313" key="6">
    <source>
        <dbReference type="Proteomes" id="UP001597024"/>
    </source>
</evidence>
<evidence type="ECO:0000256" key="3">
    <source>
        <dbReference type="ARBA" id="ARBA00023163"/>
    </source>
</evidence>
<reference evidence="6" key="1">
    <citation type="journal article" date="2019" name="Int. J. Syst. Evol. Microbiol.">
        <title>The Global Catalogue of Microorganisms (GCM) 10K type strain sequencing project: providing services to taxonomists for standard genome sequencing and annotation.</title>
        <authorList>
            <consortium name="The Broad Institute Genomics Platform"/>
            <consortium name="The Broad Institute Genome Sequencing Center for Infectious Disease"/>
            <person name="Wu L."/>
            <person name="Ma J."/>
        </authorList>
    </citation>
    <scope>NUCLEOTIDE SEQUENCE [LARGE SCALE GENOMIC DNA]</scope>
    <source>
        <strain evidence="6">CCUG 62974</strain>
    </source>
</reference>
<dbReference type="InterPro" id="IPR036388">
    <property type="entry name" value="WH-like_DNA-bd_sf"/>
</dbReference>
<evidence type="ECO:0000256" key="2">
    <source>
        <dbReference type="ARBA" id="ARBA00023125"/>
    </source>
</evidence>
<dbReference type="InterPro" id="IPR016032">
    <property type="entry name" value="Sig_transdc_resp-reg_C-effctor"/>
</dbReference>
<protein>
    <submittedName>
        <fullName evidence="5">Response regulator transcription factor</fullName>
    </submittedName>
</protein>
<feature type="domain" description="HTH luxR-type" evidence="4">
    <location>
        <begin position="2"/>
        <end position="67"/>
    </location>
</feature>
<dbReference type="InterPro" id="IPR000792">
    <property type="entry name" value="Tscrpt_reg_LuxR_C"/>
</dbReference>
<evidence type="ECO:0000256" key="1">
    <source>
        <dbReference type="ARBA" id="ARBA00023015"/>
    </source>
</evidence>
<dbReference type="EMBL" id="JBHTHX010001147">
    <property type="protein sequence ID" value="MFD0887996.1"/>
    <property type="molecule type" value="Genomic_DNA"/>
</dbReference>
<keyword evidence="2" id="KW-0238">DNA-binding</keyword>
<dbReference type="PANTHER" id="PTHR44688">
    <property type="entry name" value="DNA-BINDING TRANSCRIPTIONAL ACTIVATOR DEVR_DOSR"/>
    <property type="match status" value="1"/>
</dbReference>
<name>A0ABW3DVX9_9ACTN</name>
<dbReference type="Gene3D" id="1.10.10.10">
    <property type="entry name" value="Winged helix-like DNA-binding domain superfamily/Winged helix DNA-binding domain"/>
    <property type="match status" value="1"/>
</dbReference>
<keyword evidence="3" id="KW-0804">Transcription</keyword>
<organism evidence="5 6">
    <name type="scientific">Streptosporangium algeriense</name>
    <dbReference type="NCBI Taxonomy" id="1682748"/>
    <lineage>
        <taxon>Bacteria</taxon>
        <taxon>Bacillati</taxon>
        <taxon>Actinomycetota</taxon>
        <taxon>Actinomycetes</taxon>
        <taxon>Streptosporangiales</taxon>
        <taxon>Streptosporangiaceae</taxon>
        <taxon>Streptosporangium</taxon>
    </lineage>
</organism>
<evidence type="ECO:0000259" key="4">
    <source>
        <dbReference type="PROSITE" id="PS50043"/>
    </source>
</evidence>